<feature type="transmembrane region" description="Helical" evidence="2">
    <location>
        <begin position="37"/>
        <end position="58"/>
    </location>
</feature>
<evidence type="ECO:0000256" key="1">
    <source>
        <dbReference type="SAM" id="MobiDB-lite"/>
    </source>
</evidence>
<feature type="transmembrane region" description="Helical" evidence="2">
    <location>
        <begin position="303"/>
        <end position="323"/>
    </location>
</feature>
<comment type="caution">
    <text evidence="3">The sequence shown here is derived from an EMBL/GenBank/DDBJ whole genome shotgun (WGS) entry which is preliminary data.</text>
</comment>
<feature type="transmembrane region" description="Helical" evidence="2">
    <location>
        <begin position="432"/>
        <end position="452"/>
    </location>
</feature>
<name>A0ABV4U349_9BACT</name>
<evidence type="ECO:0000313" key="4">
    <source>
        <dbReference type="Proteomes" id="UP001575105"/>
    </source>
</evidence>
<gene>
    <name evidence="3" type="ORF">ACERK3_02745</name>
</gene>
<feature type="transmembrane region" description="Helical" evidence="2">
    <location>
        <begin position="335"/>
        <end position="357"/>
    </location>
</feature>
<feature type="transmembrane region" description="Helical" evidence="2">
    <location>
        <begin position="6"/>
        <end position="25"/>
    </location>
</feature>
<feature type="transmembrane region" description="Helical" evidence="2">
    <location>
        <begin position="180"/>
        <end position="204"/>
    </location>
</feature>
<dbReference type="RefSeq" id="WP_425344133.1">
    <property type="nucleotide sequence ID" value="NZ_JBGUBD010000002.1"/>
</dbReference>
<dbReference type="Pfam" id="PF03616">
    <property type="entry name" value="Glt_symporter"/>
    <property type="match status" value="1"/>
</dbReference>
<dbReference type="PANTHER" id="PTHR36178">
    <property type="entry name" value="SLR0625 PROTEIN"/>
    <property type="match status" value="1"/>
</dbReference>
<feature type="compositionally biased region" description="Basic and acidic residues" evidence="1">
    <location>
        <begin position="221"/>
        <end position="239"/>
    </location>
</feature>
<feature type="transmembrane region" description="Helical" evidence="2">
    <location>
        <begin position="78"/>
        <end position="98"/>
    </location>
</feature>
<dbReference type="EMBL" id="JBGUBD010000002">
    <property type="protein sequence ID" value="MFA9477206.1"/>
    <property type="molecule type" value="Genomic_DNA"/>
</dbReference>
<feature type="transmembrane region" description="Helical" evidence="2">
    <location>
        <begin position="264"/>
        <end position="283"/>
    </location>
</feature>
<dbReference type="PANTHER" id="PTHR36178:SF1">
    <property type="entry name" value="SODIUM_GLUTAMATE SYMPORTER"/>
    <property type="match status" value="1"/>
</dbReference>
<proteinExistence type="predicted"/>
<feature type="transmembrane region" description="Helical" evidence="2">
    <location>
        <begin position="458"/>
        <end position="478"/>
    </location>
</feature>
<organism evidence="3 4">
    <name type="scientific">Natronomicrosphaera hydrolytica</name>
    <dbReference type="NCBI Taxonomy" id="3242702"/>
    <lineage>
        <taxon>Bacteria</taxon>
        <taxon>Pseudomonadati</taxon>
        <taxon>Planctomycetota</taxon>
        <taxon>Phycisphaerae</taxon>
        <taxon>Phycisphaerales</taxon>
        <taxon>Phycisphaeraceae</taxon>
        <taxon>Natronomicrosphaera</taxon>
    </lineage>
</organism>
<accession>A0ABV4U349</accession>
<evidence type="ECO:0000256" key="2">
    <source>
        <dbReference type="SAM" id="Phobius"/>
    </source>
</evidence>
<dbReference type="Proteomes" id="UP001575105">
    <property type="component" value="Unassembled WGS sequence"/>
</dbReference>
<keyword evidence="2" id="KW-1133">Transmembrane helix</keyword>
<keyword evidence="2" id="KW-0472">Membrane</keyword>
<sequence length="484" mass="51571">MDIAELFGDVALAFLLLGFLILAGKIVRVWVPGLRKLFMPVSLIAGAIGMLLGPQVLGAMTGDEGWFADGLFPENVRAVWGELPGLLISVVFAAMFIGKPIPSLGLMWQRSGPQVMFGHTLAWGQYVIGISLAMFVLYPIWGTSPLAGALLEMSLVGGHGTVAGMQGAFEELGFPEGTDLGLGLATIGILAGVIIGTVLVNWAARTGRVDLSPADEPGDVEQEKLADFDEKEDVERSIPEPEVPGAEGKSEGEDKPVDPLSVHVALLGLAVGIGWVLQQALLWVESVAWASWWDLDLFRYLPLFPLAMIGAMILQVVLEWIGYDDHVDRRLVNRISGASLDMIIVSALATLSLAALGAHWGPLLVLAVAGITWNVVGFLVLAPRMIPKHWFARGAGDFGQSIGMAALGLLLIRLADPQDKARASERFGYKQVLFEPLVGGGLFTAASVPLLAQFGAGPMLIVVTVVTLGFLVGGLWLFKGEAER</sequence>
<reference evidence="3 4" key="1">
    <citation type="submission" date="2024-08" db="EMBL/GenBank/DDBJ databases">
        <title>Whole-genome sequencing of halo(alkali)philic microorganisms from hypersaline lakes.</title>
        <authorList>
            <person name="Sorokin D.Y."/>
            <person name="Merkel A.Y."/>
            <person name="Messina E."/>
            <person name="Yakimov M."/>
        </authorList>
    </citation>
    <scope>NUCLEOTIDE SEQUENCE [LARGE SCALE GENOMIC DNA]</scope>
    <source>
        <strain evidence="3 4">AB-hyl4</strain>
    </source>
</reference>
<feature type="transmembrane region" description="Helical" evidence="2">
    <location>
        <begin position="119"/>
        <end position="141"/>
    </location>
</feature>
<feature type="transmembrane region" description="Helical" evidence="2">
    <location>
        <begin position="363"/>
        <end position="382"/>
    </location>
</feature>
<feature type="region of interest" description="Disordered" evidence="1">
    <location>
        <begin position="211"/>
        <end position="254"/>
    </location>
</feature>
<protein>
    <submittedName>
        <fullName evidence="3">Sodium/glutamate symporter</fullName>
    </submittedName>
</protein>
<keyword evidence="2" id="KW-0812">Transmembrane</keyword>
<dbReference type="InterPro" id="IPR004445">
    <property type="entry name" value="GltS"/>
</dbReference>
<evidence type="ECO:0000313" key="3">
    <source>
        <dbReference type="EMBL" id="MFA9477206.1"/>
    </source>
</evidence>
<keyword evidence="4" id="KW-1185">Reference proteome</keyword>